<protein>
    <recommendedName>
        <fullName evidence="4">MORN repeat variant</fullName>
    </recommendedName>
</protein>
<comment type="caution">
    <text evidence="2">The sequence shown here is derived from an EMBL/GenBank/DDBJ whole genome shotgun (WGS) entry which is preliminary data.</text>
</comment>
<feature type="transmembrane region" description="Helical" evidence="1">
    <location>
        <begin position="21"/>
        <end position="38"/>
    </location>
</feature>
<keyword evidence="1" id="KW-0812">Transmembrane</keyword>
<sequence>MNICFSKQVFYICRTTSTNIGIMKYSVFIFSLVLIVSFSSCKINQKVEGEKVGRWVFKSTVEGKQEVQRGKYDNEGFQKGIWRYKRDGKLYKKEVIRDSIAHTTFYHPNHKVEAIGKTILVKTNKGLHYYYTGSWFIYDIKGRLIQVKHYKKGILEHITTVRE</sequence>
<name>A0AAJ4W0G6_MYRPR</name>
<evidence type="ECO:0008006" key="4">
    <source>
        <dbReference type="Google" id="ProtNLM"/>
    </source>
</evidence>
<dbReference type="EMBL" id="FOFY01000001">
    <property type="protein sequence ID" value="SEP94530.1"/>
    <property type="molecule type" value="Genomic_DNA"/>
</dbReference>
<proteinExistence type="predicted"/>
<evidence type="ECO:0000256" key="1">
    <source>
        <dbReference type="SAM" id="Phobius"/>
    </source>
</evidence>
<reference evidence="2 3" key="1">
    <citation type="submission" date="2016-10" db="EMBL/GenBank/DDBJ databases">
        <authorList>
            <person name="Varghese N."/>
            <person name="Submissions S."/>
        </authorList>
    </citation>
    <scope>NUCLEOTIDE SEQUENCE [LARGE SCALE GENOMIC DNA]</scope>
    <source>
        <strain evidence="3">DSM 19823 / KCTC 23066 / CCTCC M 208030 / D25</strain>
    </source>
</reference>
<evidence type="ECO:0000313" key="3">
    <source>
        <dbReference type="Proteomes" id="UP000183496"/>
    </source>
</evidence>
<organism evidence="2 3">
    <name type="scientific">Myroides profundi</name>
    <dbReference type="NCBI Taxonomy" id="480520"/>
    <lineage>
        <taxon>Bacteria</taxon>
        <taxon>Pseudomonadati</taxon>
        <taxon>Bacteroidota</taxon>
        <taxon>Flavobacteriia</taxon>
        <taxon>Flavobacteriales</taxon>
        <taxon>Flavobacteriaceae</taxon>
        <taxon>Myroides</taxon>
    </lineage>
</organism>
<evidence type="ECO:0000313" key="2">
    <source>
        <dbReference type="EMBL" id="SEP94530.1"/>
    </source>
</evidence>
<keyword evidence="1" id="KW-0472">Membrane</keyword>
<dbReference type="AlphaFoldDB" id="A0AAJ4W0G6"/>
<keyword evidence="1" id="KW-1133">Transmembrane helix</keyword>
<accession>A0AAJ4W0G6</accession>
<keyword evidence="3" id="KW-1185">Reference proteome</keyword>
<gene>
    <name evidence="2" type="ORF">SAMN04488089_101161</name>
</gene>
<dbReference type="Proteomes" id="UP000183496">
    <property type="component" value="Unassembled WGS sequence"/>
</dbReference>